<sequence length="106" mass="12500">MDLIMSWTPNEYKLLLKGAKLRKIDELELMARNAMFHRYAMNEKRPKETKMFDAKKARRQLERNITGDNDKWRKSDVNELGKRAKGVQRFNDAIRNHFSKSGQGMG</sequence>
<keyword evidence="2" id="KW-1185">Reference proteome</keyword>
<reference evidence="2" key="2">
    <citation type="journal article" date="2011" name="J. Biotechnol.">
        <title>Genome sequence of B. amyloliquefaciens type strain DSM7(T) reveals differences to plant-associated B. amyloliquefaciens FZB42.</title>
        <authorList>
            <person name="Ruckert C."/>
            <person name="Blom J."/>
            <person name="Chen X."/>
            <person name="Reva O."/>
            <person name="Borriss R."/>
        </authorList>
    </citation>
    <scope>NUCLEOTIDE SEQUENCE [LARGE SCALE GENOMIC DNA]</scope>
    <source>
        <strain evidence="2">DSM 7</strain>
    </source>
</reference>
<dbReference type="KEGG" id="bao:BAMF_0592"/>
<evidence type="ECO:0000313" key="2">
    <source>
        <dbReference type="Proteomes" id="UP000006562"/>
    </source>
</evidence>
<evidence type="ECO:0000313" key="1">
    <source>
        <dbReference type="EMBL" id="CBI41718.1"/>
    </source>
</evidence>
<reference evidence="1 2" key="1">
    <citation type="journal article" date="2011" name="Int. J. Syst. Evol. Microbiol.">
        <title>Relationship of Bacillus amyloliquefaciens clades associated with strains DSM 7T and FZB42T: a proposal for Bacillus amyloliquefaciens subsp. amyloliquefaciens subsp. nov. and Bacillus amyloliquefaciens subsp. plantarum subsp. nov. based on complete genome sequence comparisons.</title>
        <authorList>
            <person name="Borriss R."/>
            <person name="Chen X.H."/>
            <person name="Rueckert C."/>
            <person name="Blom J."/>
            <person name="Becker A."/>
            <person name="Baumgarth B."/>
            <person name="Fan B."/>
            <person name="Pukall R."/>
            <person name="Schumann P."/>
            <person name="Sproer C."/>
            <person name="Junge H."/>
            <person name="Vater J."/>
            <person name="Puhler A."/>
            <person name="Klenk H.P."/>
        </authorList>
    </citation>
    <scope>NUCLEOTIDE SEQUENCE [LARGE SCALE GENOMIC DNA]</scope>
    <source>
        <strain evidence="2">DSM 7</strain>
    </source>
</reference>
<dbReference type="Proteomes" id="UP000006562">
    <property type="component" value="Chromosome"/>
</dbReference>
<protein>
    <submittedName>
        <fullName evidence="1">Unnamed protein product [Bacillus phage SPP1]</fullName>
    </submittedName>
</protein>
<dbReference type="AlphaFoldDB" id="A0A9P1JEG5"/>
<accession>A0A9P1JEG5</accession>
<organism evidence="1 2">
    <name type="scientific">Bacillus amyloliquefaciens (strain ATCC 23350 / DSM 7 / BCRC 11601 / CCUG 28519 / NBRC 15535 / NRRL B-14393 / F)</name>
    <dbReference type="NCBI Taxonomy" id="692420"/>
    <lineage>
        <taxon>Bacteria</taxon>
        <taxon>Bacillati</taxon>
        <taxon>Bacillota</taxon>
        <taxon>Bacilli</taxon>
        <taxon>Bacillales</taxon>
        <taxon>Bacillaceae</taxon>
        <taxon>Bacillus</taxon>
        <taxon>Bacillus amyloliquefaciens group</taxon>
    </lineage>
</organism>
<gene>
    <name evidence="1" type="primary">p108</name>
    <name evidence="1" type="ordered locus">BAMF_0592</name>
</gene>
<name>A0A9P1JEG5_BACAS</name>
<dbReference type="EMBL" id="FN597644">
    <property type="protein sequence ID" value="CBI41718.1"/>
    <property type="molecule type" value="Genomic_DNA"/>
</dbReference>
<proteinExistence type="predicted"/>